<evidence type="ECO:0008006" key="3">
    <source>
        <dbReference type="Google" id="ProtNLM"/>
    </source>
</evidence>
<dbReference type="RefSeq" id="WP_379844238.1">
    <property type="nucleotide sequence ID" value="NZ_JBHSMA010000002.1"/>
</dbReference>
<gene>
    <name evidence="1" type="ORF">ACFPMF_10650</name>
</gene>
<sequence length="140" mass="15805">MKTAVYILLMALIVVGCKKSNREPEPLPSDPLYRTWKLTETQNPTGDWKTVSYERTIKFLPAGTIQYLVPQVPCCWPVRFDRQGQRLKLTEIYLGAGCETVYCASPSVYTILSLTDSELILESFYGSTNPVSGGLMKFRN</sequence>
<evidence type="ECO:0000313" key="1">
    <source>
        <dbReference type="EMBL" id="MFC5409769.1"/>
    </source>
</evidence>
<organism evidence="1 2">
    <name type="scientific">Larkinella bovis</name>
    <dbReference type="NCBI Taxonomy" id="683041"/>
    <lineage>
        <taxon>Bacteria</taxon>
        <taxon>Pseudomonadati</taxon>
        <taxon>Bacteroidota</taxon>
        <taxon>Cytophagia</taxon>
        <taxon>Cytophagales</taxon>
        <taxon>Spirosomataceae</taxon>
        <taxon>Larkinella</taxon>
    </lineage>
</organism>
<dbReference type="EMBL" id="JBHSMA010000002">
    <property type="protein sequence ID" value="MFC5409769.1"/>
    <property type="molecule type" value="Genomic_DNA"/>
</dbReference>
<comment type="caution">
    <text evidence="1">The sequence shown here is derived from an EMBL/GenBank/DDBJ whole genome shotgun (WGS) entry which is preliminary data.</text>
</comment>
<accession>A0ABW0I8I1</accession>
<dbReference type="Proteomes" id="UP001596106">
    <property type="component" value="Unassembled WGS sequence"/>
</dbReference>
<name>A0ABW0I8I1_9BACT</name>
<protein>
    <recommendedName>
        <fullName evidence="3">Lipocalin-like domain-containing protein</fullName>
    </recommendedName>
</protein>
<evidence type="ECO:0000313" key="2">
    <source>
        <dbReference type="Proteomes" id="UP001596106"/>
    </source>
</evidence>
<dbReference type="PROSITE" id="PS51257">
    <property type="entry name" value="PROKAR_LIPOPROTEIN"/>
    <property type="match status" value="1"/>
</dbReference>
<proteinExistence type="predicted"/>
<keyword evidence="2" id="KW-1185">Reference proteome</keyword>
<reference evidence="2" key="1">
    <citation type="journal article" date="2019" name="Int. J. Syst. Evol. Microbiol.">
        <title>The Global Catalogue of Microorganisms (GCM) 10K type strain sequencing project: providing services to taxonomists for standard genome sequencing and annotation.</title>
        <authorList>
            <consortium name="The Broad Institute Genomics Platform"/>
            <consortium name="The Broad Institute Genome Sequencing Center for Infectious Disease"/>
            <person name="Wu L."/>
            <person name="Ma J."/>
        </authorList>
    </citation>
    <scope>NUCLEOTIDE SEQUENCE [LARGE SCALE GENOMIC DNA]</scope>
    <source>
        <strain evidence="2">CCUG 55250</strain>
    </source>
</reference>